<protein>
    <submittedName>
        <fullName evidence="2">DUF1653 domain-containing protein</fullName>
    </submittedName>
</protein>
<feature type="domain" description="DUF1653" evidence="1">
    <location>
        <begin position="17"/>
        <end position="82"/>
    </location>
</feature>
<evidence type="ECO:0000313" key="2">
    <source>
        <dbReference type="EMBL" id="HHX99072.1"/>
    </source>
</evidence>
<name>A0A832QGL9_9BACT</name>
<accession>A0A832QGL9</accession>
<dbReference type="Gene3D" id="2.30.30.320">
    <property type="entry name" value="DUF1653-like domain"/>
    <property type="match status" value="1"/>
</dbReference>
<sequence>MENIETEPNSERKFQPGVYRHFKGGMYLALMLAKDSETEEDVVVYIPLYYKEESETKAWVRKLDDFMGTKELDDGTVVDRFEFVSER</sequence>
<dbReference type="EMBL" id="DUTP01000001">
    <property type="protein sequence ID" value="HHX99072.1"/>
    <property type="molecule type" value="Genomic_DNA"/>
</dbReference>
<dbReference type="AlphaFoldDB" id="A0A832QGL9"/>
<evidence type="ECO:0000259" key="1">
    <source>
        <dbReference type="Pfam" id="PF07866"/>
    </source>
</evidence>
<evidence type="ECO:0000313" key="3">
    <source>
        <dbReference type="Proteomes" id="UP000576550"/>
    </source>
</evidence>
<dbReference type="Pfam" id="PF07866">
    <property type="entry name" value="DUF1653"/>
    <property type="match status" value="1"/>
</dbReference>
<dbReference type="InterPro" id="IPR037135">
    <property type="entry name" value="DUF1653-like_dom_sf"/>
</dbReference>
<dbReference type="InterPro" id="IPR023387">
    <property type="entry name" value="DUF1653-like_dom"/>
</dbReference>
<reference evidence="2 3" key="1">
    <citation type="journal article" date="2020" name="Biotechnol. Biofuels">
        <title>New insights from the biogas microbiome by comprehensive genome-resolved metagenomics of nearly 1600 species originating from multiple anaerobic digesters.</title>
        <authorList>
            <person name="Campanaro S."/>
            <person name="Treu L."/>
            <person name="Rodriguez-R L.M."/>
            <person name="Kovalovszki A."/>
            <person name="Ziels R.M."/>
            <person name="Maus I."/>
            <person name="Zhu X."/>
            <person name="Kougias P.G."/>
            <person name="Basile A."/>
            <person name="Luo G."/>
            <person name="Schluter A."/>
            <person name="Konstantinidis K.T."/>
            <person name="Angelidaki I."/>
        </authorList>
    </citation>
    <scope>NUCLEOTIDE SEQUENCE [LARGE SCALE GENOMIC DNA]</scope>
    <source>
        <strain evidence="2">AS05jafATM_89</strain>
    </source>
</reference>
<dbReference type="Proteomes" id="UP000576550">
    <property type="component" value="Unassembled WGS sequence"/>
</dbReference>
<comment type="caution">
    <text evidence="2">The sequence shown here is derived from an EMBL/GenBank/DDBJ whole genome shotgun (WGS) entry which is preliminary data.</text>
</comment>
<organism evidence="2 3">
    <name type="scientific">Candidatus Dojkabacteria bacterium</name>
    <dbReference type="NCBI Taxonomy" id="2099670"/>
    <lineage>
        <taxon>Bacteria</taxon>
        <taxon>Candidatus Dojkabacteria</taxon>
    </lineage>
</organism>
<gene>
    <name evidence="2" type="ORF">GX533_00070</name>
</gene>
<proteinExistence type="predicted"/>